<name>A0A7W3T4E1_9ACTN</name>
<organism evidence="5 6">
    <name type="scientific">Streptomyces calidiresistens</name>
    <dbReference type="NCBI Taxonomy" id="1485586"/>
    <lineage>
        <taxon>Bacteria</taxon>
        <taxon>Bacillati</taxon>
        <taxon>Actinomycetota</taxon>
        <taxon>Actinomycetes</taxon>
        <taxon>Kitasatosporales</taxon>
        <taxon>Streptomycetaceae</taxon>
        <taxon>Streptomyces</taxon>
    </lineage>
</organism>
<evidence type="ECO:0000313" key="5">
    <source>
        <dbReference type="EMBL" id="MBB0230760.1"/>
    </source>
</evidence>
<feature type="non-terminal residue" evidence="5">
    <location>
        <position position="178"/>
    </location>
</feature>
<protein>
    <submittedName>
        <fullName evidence="5">Cupin</fullName>
    </submittedName>
</protein>
<accession>A0A7W3T4E1</accession>
<dbReference type="PANTHER" id="PTHR13096">
    <property type="entry name" value="MINA53 MYC INDUCED NUCLEAR ANTIGEN"/>
    <property type="match status" value="1"/>
</dbReference>
<keyword evidence="3" id="KW-0408">Iron</keyword>
<sequence>MTTPSLAEHLGEDFLPQVLHRTYRHVPGALPGAAELITFDTINDLIATHRLEPPRLRLSADGEMLPQHRYAIARVTRRHTVWHQIHPAELHARLTEGASLVLDAVDELHRPVGELAEHLEGWLRTHVQVNLYASWTGREGFGVHWDDHDVIVVQLQGAKRWTLYGPTRTAPLYQDTAA</sequence>
<proteinExistence type="predicted"/>
<keyword evidence="2" id="KW-0479">Metal-binding</keyword>
<evidence type="ECO:0000256" key="1">
    <source>
        <dbReference type="ARBA" id="ARBA00001954"/>
    </source>
</evidence>
<dbReference type="EMBL" id="VKHS01000346">
    <property type="protein sequence ID" value="MBB0230760.1"/>
    <property type="molecule type" value="Genomic_DNA"/>
</dbReference>
<dbReference type="SUPFAM" id="SSF51197">
    <property type="entry name" value="Clavaminate synthase-like"/>
    <property type="match status" value="1"/>
</dbReference>
<evidence type="ECO:0000259" key="4">
    <source>
        <dbReference type="PROSITE" id="PS51184"/>
    </source>
</evidence>
<dbReference type="Proteomes" id="UP000530234">
    <property type="component" value="Unassembled WGS sequence"/>
</dbReference>
<dbReference type="InterPro" id="IPR003347">
    <property type="entry name" value="JmjC_dom"/>
</dbReference>
<dbReference type="PROSITE" id="PS51184">
    <property type="entry name" value="JMJC"/>
    <property type="match status" value="1"/>
</dbReference>
<dbReference type="InterPro" id="IPR039994">
    <property type="entry name" value="NO66-like"/>
</dbReference>
<evidence type="ECO:0000256" key="2">
    <source>
        <dbReference type="ARBA" id="ARBA00022723"/>
    </source>
</evidence>
<dbReference type="RefSeq" id="WP_228473908.1">
    <property type="nucleotide sequence ID" value="NZ_VKHS01000346.1"/>
</dbReference>
<gene>
    <name evidence="5" type="ORF">FOE67_14860</name>
</gene>
<dbReference type="Pfam" id="PF08007">
    <property type="entry name" value="JmjC_2"/>
    <property type="match status" value="1"/>
</dbReference>
<keyword evidence="6" id="KW-1185">Reference proteome</keyword>
<comment type="caution">
    <text evidence="5">The sequence shown here is derived from an EMBL/GenBank/DDBJ whole genome shotgun (WGS) entry which is preliminary data.</text>
</comment>
<dbReference type="PANTHER" id="PTHR13096:SF8">
    <property type="entry name" value="RIBOSOMAL OXYGENASE 1"/>
    <property type="match status" value="1"/>
</dbReference>
<dbReference type="AlphaFoldDB" id="A0A7W3T4E1"/>
<dbReference type="GO" id="GO:0046872">
    <property type="term" value="F:metal ion binding"/>
    <property type="evidence" value="ECO:0007669"/>
    <property type="project" value="UniProtKB-KW"/>
</dbReference>
<feature type="domain" description="JmjC" evidence="4">
    <location>
        <begin position="104"/>
        <end position="178"/>
    </location>
</feature>
<evidence type="ECO:0000313" key="6">
    <source>
        <dbReference type="Proteomes" id="UP000530234"/>
    </source>
</evidence>
<reference evidence="6" key="1">
    <citation type="submission" date="2019-10" db="EMBL/GenBank/DDBJ databases">
        <title>Streptomyces sp. nov., a novel actinobacterium isolated from alkaline environment.</title>
        <authorList>
            <person name="Golinska P."/>
        </authorList>
    </citation>
    <scope>NUCLEOTIDE SEQUENCE [LARGE SCALE GENOMIC DNA]</scope>
    <source>
        <strain evidence="6">DSM 42108</strain>
    </source>
</reference>
<comment type="cofactor">
    <cofactor evidence="1">
        <name>Fe(2+)</name>
        <dbReference type="ChEBI" id="CHEBI:29033"/>
    </cofactor>
</comment>
<evidence type="ECO:0000256" key="3">
    <source>
        <dbReference type="ARBA" id="ARBA00023004"/>
    </source>
</evidence>
<dbReference type="Gene3D" id="2.60.120.650">
    <property type="entry name" value="Cupin"/>
    <property type="match status" value="1"/>
</dbReference>